<evidence type="ECO:0000313" key="2">
    <source>
        <dbReference type="Proteomes" id="UP000796880"/>
    </source>
</evidence>
<organism evidence="1 2">
    <name type="scientific">Rhamnella rubrinervis</name>
    <dbReference type="NCBI Taxonomy" id="2594499"/>
    <lineage>
        <taxon>Eukaryota</taxon>
        <taxon>Viridiplantae</taxon>
        <taxon>Streptophyta</taxon>
        <taxon>Embryophyta</taxon>
        <taxon>Tracheophyta</taxon>
        <taxon>Spermatophyta</taxon>
        <taxon>Magnoliopsida</taxon>
        <taxon>eudicotyledons</taxon>
        <taxon>Gunneridae</taxon>
        <taxon>Pentapetalae</taxon>
        <taxon>rosids</taxon>
        <taxon>fabids</taxon>
        <taxon>Rosales</taxon>
        <taxon>Rhamnaceae</taxon>
        <taxon>rhamnoid group</taxon>
        <taxon>Rhamneae</taxon>
        <taxon>Rhamnella</taxon>
    </lineage>
</organism>
<dbReference type="Proteomes" id="UP000796880">
    <property type="component" value="Unassembled WGS sequence"/>
</dbReference>
<keyword evidence="2" id="KW-1185">Reference proteome</keyword>
<reference evidence="1" key="1">
    <citation type="submission" date="2020-03" db="EMBL/GenBank/DDBJ databases">
        <title>A high-quality chromosome-level genome assembly of a woody plant with both climbing and erect habits, Rhamnella rubrinervis.</title>
        <authorList>
            <person name="Lu Z."/>
            <person name="Yang Y."/>
            <person name="Zhu X."/>
            <person name="Sun Y."/>
        </authorList>
    </citation>
    <scope>NUCLEOTIDE SEQUENCE</scope>
    <source>
        <strain evidence="1">BYM</strain>
        <tissue evidence="1">Leaf</tissue>
    </source>
</reference>
<dbReference type="EMBL" id="VOIH02000011">
    <property type="protein sequence ID" value="KAF3434128.1"/>
    <property type="molecule type" value="Genomic_DNA"/>
</dbReference>
<proteinExistence type="predicted"/>
<evidence type="ECO:0000313" key="1">
    <source>
        <dbReference type="EMBL" id="KAF3434128.1"/>
    </source>
</evidence>
<protein>
    <submittedName>
        <fullName evidence="1">Uncharacterized protein</fullName>
    </submittedName>
</protein>
<comment type="caution">
    <text evidence="1">The sequence shown here is derived from an EMBL/GenBank/DDBJ whole genome shotgun (WGS) entry which is preliminary data.</text>
</comment>
<dbReference type="AlphaFoldDB" id="A0A8K0GRF5"/>
<accession>A0A8K0GRF5</accession>
<sequence>MIPHGIESKPVDQHHLFKRQFEGIYKDQIAKDCLLQHVYDGDDDDDLSPTYCDKGKEFANEVVYEL</sequence>
<gene>
    <name evidence="1" type="ORF">FNV43_RR25231</name>
</gene>
<name>A0A8K0GRF5_9ROSA</name>